<dbReference type="SUPFAM" id="SSF48498">
    <property type="entry name" value="Tetracyclin repressor-like, C-terminal domain"/>
    <property type="match status" value="1"/>
</dbReference>
<name>A0A365U570_9RHOB</name>
<dbReference type="PANTHER" id="PTHR30055:SF175">
    <property type="entry name" value="HTH-TYPE TRANSCRIPTIONAL REPRESSOR KSTR2"/>
    <property type="match status" value="1"/>
</dbReference>
<dbReference type="InterPro" id="IPR036271">
    <property type="entry name" value="Tet_transcr_reg_TetR-rel_C_sf"/>
</dbReference>
<dbReference type="InterPro" id="IPR001647">
    <property type="entry name" value="HTH_TetR"/>
</dbReference>
<dbReference type="GO" id="GO:0000976">
    <property type="term" value="F:transcription cis-regulatory region binding"/>
    <property type="evidence" value="ECO:0007669"/>
    <property type="project" value="TreeGrafter"/>
</dbReference>
<evidence type="ECO:0000256" key="4">
    <source>
        <dbReference type="ARBA" id="ARBA00023163"/>
    </source>
</evidence>
<dbReference type="InterPro" id="IPR009057">
    <property type="entry name" value="Homeodomain-like_sf"/>
</dbReference>
<feature type="DNA-binding region" description="H-T-H motif" evidence="5">
    <location>
        <begin position="55"/>
        <end position="74"/>
    </location>
</feature>
<evidence type="ECO:0000313" key="7">
    <source>
        <dbReference type="EMBL" id="RBI83346.1"/>
    </source>
</evidence>
<protein>
    <submittedName>
        <fullName evidence="7">TetR/AcrR family transcriptional regulator</fullName>
    </submittedName>
</protein>
<dbReference type="InterPro" id="IPR050109">
    <property type="entry name" value="HTH-type_TetR-like_transc_reg"/>
</dbReference>
<evidence type="ECO:0000256" key="2">
    <source>
        <dbReference type="ARBA" id="ARBA00023015"/>
    </source>
</evidence>
<dbReference type="InterPro" id="IPR023772">
    <property type="entry name" value="DNA-bd_HTH_TetR-type_CS"/>
</dbReference>
<dbReference type="SUPFAM" id="SSF46689">
    <property type="entry name" value="Homeodomain-like"/>
    <property type="match status" value="1"/>
</dbReference>
<dbReference type="PRINTS" id="PR00455">
    <property type="entry name" value="HTHTETR"/>
</dbReference>
<dbReference type="PROSITE" id="PS50977">
    <property type="entry name" value="HTH_TETR_2"/>
    <property type="match status" value="1"/>
</dbReference>
<accession>A0A365U570</accession>
<dbReference type="Gene3D" id="1.10.357.10">
    <property type="entry name" value="Tetracycline Repressor, domain 2"/>
    <property type="match status" value="1"/>
</dbReference>
<dbReference type="EMBL" id="QNTQ01000018">
    <property type="protein sequence ID" value="RBI83346.1"/>
    <property type="molecule type" value="Genomic_DNA"/>
</dbReference>
<dbReference type="InterPro" id="IPR001387">
    <property type="entry name" value="Cro/C1-type_HTH"/>
</dbReference>
<dbReference type="Proteomes" id="UP000253370">
    <property type="component" value="Unassembled WGS sequence"/>
</dbReference>
<keyword evidence="4" id="KW-0804">Transcription</keyword>
<reference evidence="7 8" key="1">
    <citation type="submission" date="2018-07" db="EMBL/GenBank/DDBJ databases">
        <title>Rhodosalinus sp. strain E84T genomic sequence and assembly.</title>
        <authorList>
            <person name="Liu Z.-W."/>
            <person name="Lu D.-C."/>
        </authorList>
    </citation>
    <scope>NUCLEOTIDE SEQUENCE [LARGE SCALE GENOMIC DNA]</scope>
    <source>
        <strain evidence="7 8">E84</strain>
    </source>
</reference>
<dbReference type="Pfam" id="PF00440">
    <property type="entry name" value="TetR_N"/>
    <property type="match status" value="1"/>
</dbReference>
<dbReference type="GO" id="GO:0003700">
    <property type="term" value="F:DNA-binding transcription factor activity"/>
    <property type="evidence" value="ECO:0007669"/>
    <property type="project" value="TreeGrafter"/>
</dbReference>
<proteinExistence type="predicted"/>
<feature type="domain" description="HTH tetR-type" evidence="6">
    <location>
        <begin position="32"/>
        <end position="92"/>
    </location>
</feature>
<evidence type="ECO:0000256" key="3">
    <source>
        <dbReference type="ARBA" id="ARBA00023125"/>
    </source>
</evidence>
<evidence type="ECO:0000256" key="5">
    <source>
        <dbReference type="PROSITE-ProRule" id="PRU00335"/>
    </source>
</evidence>
<dbReference type="PANTHER" id="PTHR30055">
    <property type="entry name" value="HTH-TYPE TRANSCRIPTIONAL REGULATOR RUTR"/>
    <property type="match status" value="1"/>
</dbReference>
<evidence type="ECO:0000256" key="1">
    <source>
        <dbReference type="ARBA" id="ARBA00022491"/>
    </source>
</evidence>
<organism evidence="7 8">
    <name type="scientific">Rhodosalinus halophilus</name>
    <dbReference type="NCBI Taxonomy" id="2259333"/>
    <lineage>
        <taxon>Bacteria</taxon>
        <taxon>Pseudomonadati</taxon>
        <taxon>Pseudomonadota</taxon>
        <taxon>Alphaproteobacteria</taxon>
        <taxon>Rhodobacterales</taxon>
        <taxon>Paracoccaceae</taxon>
        <taxon>Rhodosalinus</taxon>
    </lineage>
</organism>
<dbReference type="PROSITE" id="PS01081">
    <property type="entry name" value="HTH_TETR_1"/>
    <property type="match status" value="1"/>
</dbReference>
<evidence type="ECO:0000313" key="8">
    <source>
        <dbReference type="Proteomes" id="UP000253370"/>
    </source>
</evidence>
<gene>
    <name evidence="7" type="ORF">DRV85_16165</name>
</gene>
<keyword evidence="2" id="KW-0805">Transcription regulation</keyword>
<comment type="caution">
    <text evidence="7">The sequence shown here is derived from an EMBL/GenBank/DDBJ whole genome shotgun (WGS) entry which is preliminary data.</text>
</comment>
<keyword evidence="8" id="KW-1185">Reference proteome</keyword>
<dbReference type="InterPro" id="IPR041490">
    <property type="entry name" value="KstR2_TetR_C"/>
</dbReference>
<dbReference type="AlphaFoldDB" id="A0A365U570"/>
<sequence>MFADPTVTLEPELRERPGMWADAIPGRDEQQALKRKAIVRAAARLMSRRGSHGATLDDVADRLGVSKAALYRYVSNKNDLILACHEEALAIAERCLDHGEEKGATGLEKIRLGLRSYLVEMIRELGVPALILEENVLQGDAAERNYANRDTYEQRMRRLVAEGQRDGSIVQSEPKIAVFMLLGSIHWLAKWYCPDGDWQPEQVADAIVELATRALEPSPAERLSAELHAGAGTGP</sequence>
<evidence type="ECO:0000259" key="6">
    <source>
        <dbReference type="PROSITE" id="PS50977"/>
    </source>
</evidence>
<keyword evidence="1" id="KW-0678">Repressor</keyword>
<keyword evidence="3 5" id="KW-0238">DNA-binding</keyword>
<dbReference type="Gene3D" id="1.10.10.60">
    <property type="entry name" value="Homeodomain-like"/>
    <property type="match status" value="1"/>
</dbReference>
<dbReference type="Pfam" id="PF17932">
    <property type="entry name" value="TetR_C_24"/>
    <property type="match status" value="1"/>
</dbReference>
<dbReference type="CDD" id="cd00093">
    <property type="entry name" value="HTH_XRE"/>
    <property type="match status" value="1"/>
</dbReference>